<reference evidence="2 3" key="1">
    <citation type="submission" date="2019-09" db="EMBL/GenBank/DDBJ databases">
        <title>Hybrid Assembly of the complete Genome of the Deep-Sea Bacterium Moritella marina from long Nanopore and Illumina reads.</title>
        <authorList>
            <person name="Magin S."/>
            <person name="Georgoulis A."/>
            <person name="Papadimitriou K."/>
            <person name="Iliakis G."/>
            <person name="Vorgias C.E."/>
        </authorList>
    </citation>
    <scope>NUCLEOTIDE SEQUENCE [LARGE SCALE GENOMIC DNA]</scope>
    <source>
        <strain evidence="2 3">MP-1</strain>
    </source>
</reference>
<feature type="chain" id="PRO_5023815586" evidence="1">
    <location>
        <begin position="25"/>
        <end position="405"/>
    </location>
</feature>
<protein>
    <submittedName>
        <fullName evidence="2">Outer membrane beta-barrel protein</fullName>
    </submittedName>
</protein>
<dbReference type="KEGG" id="mmaa:FR932_18800"/>
<name>A0A5J6WQU2_MORMI</name>
<evidence type="ECO:0000256" key="1">
    <source>
        <dbReference type="SAM" id="SignalP"/>
    </source>
</evidence>
<dbReference type="EMBL" id="CP044399">
    <property type="protein sequence ID" value="QFI39711.1"/>
    <property type="molecule type" value="Genomic_DNA"/>
</dbReference>
<dbReference type="Pfam" id="PF10082">
    <property type="entry name" value="BBP2_2"/>
    <property type="match status" value="1"/>
</dbReference>
<dbReference type="InterPro" id="IPR018759">
    <property type="entry name" value="BBP2_2"/>
</dbReference>
<accession>A0A5J6WQU2</accession>
<keyword evidence="1" id="KW-0732">Signal</keyword>
<dbReference type="OrthoDB" id="9153755at2"/>
<proteinExistence type="predicted"/>
<feature type="signal peptide" evidence="1">
    <location>
        <begin position="1"/>
        <end position="24"/>
    </location>
</feature>
<gene>
    <name evidence="2" type="ORF">FR932_18800</name>
</gene>
<evidence type="ECO:0000313" key="3">
    <source>
        <dbReference type="Proteomes" id="UP000327424"/>
    </source>
</evidence>
<keyword evidence="3" id="KW-1185">Reference proteome</keyword>
<dbReference type="Proteomes" id="UP000327424">
    <property type="component" value="Chromosome"/>
</dbReference>
<dbReference type="AlphaFoldDB" id="A0A5J6WQU2"/>
<organism evidence="2 3">
    <name type="scientific">Moritella marina ATCC 15381</name>
    <dbReference type="NCBI Taxonomy" id="1202962"/>
    <lineage>
        <taxon>Bacteria</taxon>
        <taxon>Pseudomonadati</taxon>
        <taxon>Pseudomonadota</taxon>
        <taxon>Gammaproteobacteria</taxon>
        <taxon>Alteromonadales</taxon>
        <taxon>Moritellaceae</taxon>
        <taxon>Moritella</taxon>
    </lineage>
</organism>
<evidence type="ECO:0000313" key="2">
    <source>
        <dbReference type="EMBL" id="QFI39711.1"/>
    </source>
</evidence>
<sequence length="405" mass="46339">MRTPMLKYHYLLLILCSVPFKLLATSPIESNGLADFTDFSDIGVEITPSLAINYKYDDNIANVSSNKTASKLVEIIPALRIVGQKYNNQFTLNYAANKNLYSESESSNFTDHQLQAGIKRAVNRRHTLALLYQFEQGHDAPNTGISEGSGQVAEPAVFYTQNIDLNYRYGSQSSTVTLTPRIRFNNKRYDEDNLNYTTAADFNEYDYGLAIYYRLAASVNLLVDMSHITTNYEDTNDSKDKDNANALIYSGINWDITGKTQGVIKLGYEEINFADNRRTTQANPSWDMGIRWSPKTYSIFNISVSQKIRNAITGSDSIETNNQSINWQHTWRYNLSSSLAYNHLDEVYQQSERNDDSHQLNMALNYQFRRWLTFGLSYEYQNKSSSDSRLAYDKNIYGLTSNFVF</sequence>